<evidence type="ECO:0000313" key="2">
    <source>
        <dbReference type="EMBL" id="CAF4542859.1"/>
    </source>
</evidence>
<evidence type="ECO:0000313" key="1">
    <source>
        <dbReference type="EMBL" id="CAF1636507.1"/>
    </source>
</evidence>
<evidence type="ECO:0008006" key="4">
    <source>
        <dbReference type="Google" id="ProtNLM"/>
    </source>
</evidence>
<comment type="caution">
    <text evidence="1">The sequence shown here is derived from an EMBL/GenBank/DDBJ whole genome shotgun (WGS) entry which is preliminary data.</text>
</comment>
<name>A0A816DM23_9BILA</name>
<keyword evidence="3" id="KW-1185">Reference proteome</keyword>
<dbReference type="PROSITE" id="PS51996">
    <property type="entry name" value="TR_MART"/>
    <property type="match status" value="1"/>
</dbReference>
<protein>
    <recommendedName>
        <fullName evidence="4">NAD(+)--protein-arginine ADP-ribosyltransferase</fullName>
    </recommendedName>
</protein>
<dbReference type="Gene3D" id="3.90.176.10">
    <property type="entry name" value="Toxin ADP-ribosyltransferase, Chain A, domain 1"/>
    <property type="match status" value="1"/>
</dbReference>
<feature type="non-terminal residue" evidence="1">
    <location>
        <position position="1"/>
    </location>
</feature>
<dbReference type="SUPFAM" id="SSF56399">
    <property type="entry name" value="ADP-ribosylation"/>
    <property type="match status" value="1"/>
</dbReference>
<sequence>FIGEANIEWRKVDQNILKEIAEKRKEFNVEWKNPNIDYYVNAIRRDYLDNSLRNIKSIDVIRWFFSKAAKEQDPTYLVKAYTVEADYYKVLNQQLSTTHESDRHDFATDGRRRLLQILTSHPSLERYTFSGHTYRSMYVTEDELKDYYVGTRFMNKTFLSTSKDRQIAEIFSISSKKSDQKLSALCIYAFKNHRFVLDSELISEYPNEKEVIVCPLCVFEVTSIKRNMLSSISHIEIELQHCTSKCPIQ</sequence>
<dbReference type="Proteomes" id="UP000681722">
    <property type="component" value="Unassembled WGS sequence"/>
</dbReference>
<evidence type="ECO:0000313" key="3">
    <source>
        <dbReference type="Proteomes" id="UP000663829"/>
    </source>
</evidence>
<organism evidence="1 3">
    <name type="scientific">Didymodactylos carnosus</name>
    <dbReference type="NCBI Taxonomy" id="1234261"/>
    <lineage>
        <taxon>Eukaryota</taxon>
        <taxon>Metazoa</taxon>
        <taxon>Spiralia</taxon>
        <taxon>Gnathifera</taxon>
        <taxon>Rotifera</taxon>
        <taxon>Eurotatoria</taxon>
        <taxon>Bdelloidea</taxon>
        <taxon>Philodinida</taxon>
        <taxon>Philodinidae</taxon>
        <taxon>Didymodactylos</taxon>
    </lineage>
</organism>
<dbReference type="EMBL" id="CAJOBC010114003">
    <property type="protein sequence ID" value="CAF4542859.1"/>
    <property type="molecule type" value="Genomic_DNA"/>
</dbReference>
<dbReference type="OrthoDB" id="423533at2759"/>
<reference evidence="1" key="1">
    <citation type="submission" date="2021-02" db="EMBL/GenBank/DDBJ databases">
        <authorList>
            <person name="Nowell W R."/>
        </authorList>
    </citation>
    <scope>NUCLEOTIDE SEQUENCE</scope>
</reference>
<gene>
    <name evidence="1" type="ORF">GPM918_LOCUS44683</name>
    <name evidence="2" type="ORF">SRO942_LOCUS46664</name>
</gene>
<accession>A0A816DM23</accession>
<dbReference type="AlphaFoldDB" id="A0A816DM23"/>
<proteinExistence type="predicted"/>
<dbReference type="Proteomes" id="UP000663829">
    <property type="component" value="Unassembled WGS sequence"/>
</dbReference>
<dbReference type="EMBL" id="CAJNOQ010045618">
    <property type="protein sequence ID" value="CAF1636507.1"/>
    <property type="molecule type" value="Genomic_DNA"/>
</dbReference>